<accession>A0A1F2WMC3</accession>
<dbReference type="SUPFAM" id="SSF55136">
    <property type="entry name" value="Probable bacterial effector-binding domain"/>
    <property type="match status" value="1"/>
</dbReference>
<gene>
    <name evidence="2" type="ORF">A2Y75_12335</name>
</gene>
<protein>
    <recommendedName>
        <fullName evidence="1">GyrI-like small molecule binding domain-containing protein</fullName>
    </recommendedName>
</protein>
<dbReference type="AlphaFoldDB" id="A0A1F2WMC3"/>
<dbReference type="InterPro" id="IPR011256">
    <property type="entry name" value="Reg_factor_effector_dom_sf"/>
</dbReference>
<dbReference type="Proteomes" id="UP000177876">
    <property type="component" value="Unassembled WGS sequence"/>
</dbReference>
<dbReference type="Gene3D" id="3.20.80.10">
    <property type="entry name" value="Regulatory factor, effector binding domain"/>
    <property type="match status" value="1"/>
</dbReference>
<feature type="domain" description="GyrI-like small molecule binding" evidence="1">
    <location>
        <begin position="13"/>
        <end position="88"/>
    </location>
</feature>
<reference evidence="2 3" key="1">
    <citation type="journal article" date="2016" name="Nat. Commun.">
        <title>Thousands of microbial genomes shed light on interconnected biogeochemical processes in an aquifer system.</title>
        <authorList>
            <person name="Anantharaman K."/>
            <person name="Brown C.T."/>
            <person name="Hug L.A."/>
            <person name="Sharon I."/>
            <person name="Castelle C.J."/>
            <person name="Probst A.J."/>
            <person name="Thomas B.C."/>
            <person name="Singh A."/>
            <person name="Wilkins M.J."/>
            <person name="Karaoz U."/>
            <person name="Brodie E.L."/>
            <person name="Williams K.H."/>
            <person name="Hubbard S.S."/>
            <person name="Banfield J.F."/>
        </authorList>
    </citation>
    <scope>NUCLEOTIDE SEQUENCE [LARGE SCALE GENOMIC DNA]</scope>
</reference>
<dbReference type="Pfam" id="PF06445">
    <property type="entry name" value="GyrI-like"/>
    <property type="match status" value="1"/>
</dbReference>
<evidence type="ECO:0000259" key="1">
    <source>
        <dbReference type="Pfam" id="PF06445"/>
    </source>
</evidence>
<dbReference type="InterPro" id="IPR029442">
    <property type="entry name" value="GyrI-like"/>
</dbReference>
<evidence type="ECO:0000313" key="3">
    <source>
        <dbReference type="Proteomes" id="UP000177876"/>
    </source>
</evidence>
<evidence type="ECO:0000313" key="2">
    <source>
        <dbReference type="EMBL" id="OFW58008.1"/>
    </source>
</evidence>
<proteinExistence type="predicted"/>
<dbReference type="EMBL" id="MELK01000028">
    <property type="protein sequence ID" value="OFW58008.1"/>
    <property type="molecule type" value="Genomic_DNA"/>
</dbReference>
<name>A0A1F2WMC3_9ACTN</name>
<sequence>MRPLEPPQEIKDLAETGEVEVKTTQPQEVAFTVHKGSQADLQDSFLKLMRWAAENGYELMGPGLAIFHNDLIMVTSEDDLITELQFPVHKK</sequence>
<comment type="caution">
    <text evidence="2">The sequence shown here is derived from an EMBL/GenBank/DDBJ whole genome shotgun (WGS) entry which is preliminary data.</text>
</comment>
<organism evidence="2 3">
    <name type="scientific">Candidatus Solincola sediminis</name>
    <dbReference type="NCBI Taxonomy" id="1797199"/>
    <lineage>
        <taxon>Bacteria</taxon>
        <taxon>Bacillati</taxon>
        <taxon>Actinomycetota</taxon>
        <taxon>Candidatus Geothermincolia</taxon>
        <taxon>Candidatus Geothermincolales</taxon>
        <taxon>Candidatus Geothermincolaceae</taxon>
        <taxon>Candidatus Solincola</taxon>
    </lineage>
</organism>